<reference evidence="1" key="1">
    <citation type="submission" date="2019-12" db="EMBL/GenBank/DDBJ databases">
        <authorList>
            <person name="zhang j."/>
            <person name="sun C.M."/>
        </authorList>
    </citation>
    <scope>NUCLEOTIDE SEQUENCE</scope>
    <source>
        <strain evidence="1">NS-1</strain>
    </source>
</reference>
<name>A0A8A7KD56_9FIRM</name>
<accession>A0A8A7KD56</accession>
<keyword evidence="2" id="KW-1185">Reference proteome</keyword>
<organism evidence="1 2">
    <name type="scientific">Iocasia fonsfrigidae</name>
    <dbReference type="NCBI Taxonomy" id="2682810"/>
    <lineage>
        <taxon>Bacteria</taxon>
        <taxon>Bacillati</taxon>
        <taxon>Bacillota</taxon>
        <taxon>Clostridia</taxon>
        <taxon>Halanaerobiales</taxon>
        <taxon>Halanaerobiaceae</taxon>
        <taxon>Iocasia</taxon>
    </lineage>
</organism>
<dbReference type="RefSeq" id="WP_230867583.1">
    <property type="nucleotide sequence ID" value="NZ_CP046640.1"/>
</dbReference>
<dbReference type="EMBL" id="CP046640">
    <property type="protein sequence ID" value="QTL99190.1"/>
    <property type="molecule type" value="Genomic_DNA"/>
</dbReference>
<evidence type="ECO:0000313" key="2">
    <source>
        <dbReference type="Proteomes" id="UP000665020"/>
    </source>
</evidence>
<protein>
    <submittedName>
        <fullName evidence="1">Uncharacterized protein</fullName>
    </submittedName>
</protein>
<dbReference type="KEGG" id="ifn:GM661_15105"/>
<gene>
    <name evidence="1" type="ORF">GM661_15105</name>
</gene>
<dbReference type="AlphaFoldDB" id="A0A8A7KD56"/>
<dbReference type="Proteomes" id="UP000665020">
    <property type="component" value="Chromosome"/>
</dbReference>
<sequence length="86" mass="9778">MSVNRYCKGCNTTVKLPAGDIYDLLQNNSKFEKELVPKHVYQERIELCEKCSALIAKTTCRYSGFLIYIAAADNNVHCFRPAGSKW</sequence>
<proteinExistence type="predicted"/>
<evidence type="ECO:0000313" key="1">
    <source>
        <dbReference type="EMBL" id="QTL99190.1"/>
    </source>
</evidence>